<accession>A0A923E8F2</accession>
<gene>
    <name evidence="2" type="ORF">HGG79_00945</name>
</gene>
<organism evidence="2 3">
    <name type="scientific">Clostridium tetanomorphum</name>
    <dbReference type="NCBI Taxonomy" id="1553"/>
    <lineage>
        <taxon>Bacteria</taxon>
        <taxon>Bacillati</taxon>
        <taxon>Bacillota</taxon>
        <taxon>Clostridia</taxon>
        <taxon>Eubacteriales</taxon>
        <taxon>Clostridiaceae</taxon>
        <taxon>Clostridium</taxon>
    </lineage>
</organism>
<sequence length="85" mass="10269">MERNLEEYKGKIFRHFKGDLYLLIDIVIHSETREKLVIYKALYDSCGVFARPYNMFNEEVPKKKENPTGQKYRFEYVEIESVKNK</sequence>
<proteinExistence type="predicted"/>
<dbReference type="Pfam" id="PF07866">
    <property type="entry name" value="DUF1653"/>
    <property type="match status" value="1"/>
</dbReference>
<dbReference type="Proteomes" id="UP000563151">
    <property type="component" value="Unassembled WGS sequence"/>
</dbReference>
<dbReference type="EMBL" id="JAAZWO010000001">
    <property type="protein sequence ID" value="MBC2396344.1"/>
    <property type="molecule type" value="Genomic_DNA"/>
</dbReference>
<protein>
    <submittedName>
        <fullName evidence="2">DUF1653 domain-containing protein</fullName>
    </submittedName>
</protein>
<evidence type="ECO:0000259" key="1">
    <source>
        <dbReference type="Pfam" id="PF07866"/>
    </source>
</evidence>
<evidence type="ECO:0000313" key="2">
    <source>
        <dbReference type="EMBL" id="MBC2396344.1"/>
    </source>
</evidence>
<name>A0A923E8F2_CLOTT</name>
<feature type="domain" description="DUF1653" evidence="1">
    <location>
        <begin position="12"/>
        <end position="75"/>
    </location>
</feature>
<keyword evidence="3" id="KW-1185">Reference proteome</keyword>
<reference evidence="2 3" key="1">
    <citation type="submission" date="2020-04" db="EMBL/GenBank/DDBJ databases">
        <title>Genomic insights into acetone-butanol-ethanol (ABE) fermentation by sequencing solventogenic clostridia strains.</title>
        <authorList>
            <person name="Brown S."/>
        </authorList>
    </citation>
    <scope>NUCLEOTIDE SEQUENCE [LARGE SCALE GENOMIC DNA]</scope>
    <source>
        <strain evidence="2 3">DJ011</strain>
    </source>
</reference>
<dbReference type="Gene3D" id="2.30.30.320">
    <property type="entry name" value="DUF1653-like domain"/>
    <property type="match status" value="1"/>
</dbReference>
<dbReference type="InterPro" id="IPR023387">
    <property type="entry name" value="DUF1653-like_dom"/>
</dbReference>
<dbReference type="RefSeq" id="WP_035149540.1">
    <property type="nucleotide sequence ID" value="NZ_JAAZWO010000001.1"/>
</dbReference>
<dbReference type="AlphaFoldDB" id="A0A923E8F2"/>
<dbReference type="InterPro" id="IPR037135">
    <property type="entry name" value="DUF1653-like_dom_sf"/>
</dbReference>
<comment type="caution">
    <text evidence="2">The sequence shown here is derived from an EMBL/GenBank/DDBJ whole genome shotgun (WGS) entry which is preliminary data.</text>
</comment>
<evidence type="ECO:0000313" key="3">
    <source>
        <dbReference type="Proteomes" id="UP000563151"/>
    </source>
</evidence>